<dbReference type="GO" id="GO:0005886">
    <property type="term" value="C:plasma membrane"/>
    <property type="evidence" value="ECO:0007669"/>
    <property type="project" value="TreeGrafter"/>
</dbReference>
<dbReference type="GO" id="GO:0009244">
    <property type="term" value="P:lipopolysaccharide core region biosynthetic process"/>
    <property type="evidence" value="ECO:0007669"/>
    <property type="project" value="TreeGrafter"/>
</dbReference>
<dbReference type="NCBIfam" id="TIGR00682">
    <property type="entry name" value="lpxK"/>
    <property type="match status" value="1"/>
</dbReference>
<gene>
    <name evidence="13 14" type="primary">lpxK</name>
    <name evidence="14" type="ORF">J2I47_05175</name>
</gene>
<protein>
    <recommendedName>
        <fullName evidence="4 13">Tetraacyldisaccharide 4'-kinase</fullName>
        <ecNumber evidence="3 13">2.7.1.130</ecNumber>
    </recommendedName>
    <alternativeName>
        <fullName evidence="12 13">Lipid A 4'-kinase</fullName>
    </alternativeName>
</protein>
<keyword evidence="6 13" id="KW-0441">Lipid A biosynthesis</keyword>
<comment type="caution">
    <text evidence="14">The sequence shown here is derived from an EMBL/GenBank/DDBJ whole genome shotgun (WGS) entry which is preliminary data.</text>
</comment>
<evidence type="ECO:0000256" key="9">
    <source>
        <dbReference type="ARBA" id="ARBA00022777"/>
    </source>
</evidence>
<evidence type="ECO:0000256" key="4">
    <source>
        <dbReference type="ARBA" id="ARBA00016436"/>
    </source>
</evidence>
<evidence type="ECO:0000256" key="12">
    <source>
        <dbReference type="ARBA" id="ARBA00029757"/>
    </source>
</evidence>
<evidence type="ECO:0000256" key="2">
    <source>
        <dbReference type="ARBA" id="ARBA00004870"/>
    </source>
</evidence>
<comment type="function">
    <text evidence="1 13">Transfers the gamma-phosphate of ATP to the 4'-position of a tetraacyldisaccharide 1-phosphate intermediate (termed DS-1-P) to form tetraacyldisaccharide 1,4'-bis-phosphate (lipid IVA).</text>
</comment>
<keyword evidence="9 13" id="KW-0418">Kinase</keyword>
<evidence type="ECO:0000256" key="3">
    <source>
        <dbReference type="ARBA" id="ARBA00012071"/>
    </source>
</evidence>
<evidence type="ECO:0000313" key="15">
    <source>
        <dbReference type="Proteomes" id="UP000664034"/>
    </source>
</evidence>
<dbReference type="GO" id="GO:0009029">
    <property type="term" value="F:lipid-A 4'-kinase activity"/>
    <property type="evidence" value="ECO:0007669"/>
    <property type="project" value="UniProtKB-UniRule"/>
</dbReference>
<dbReference type="PANTHER" id="PTHR42724:SF1">
    <property type="entry name" value="TETRAACYLDISACCHARIDE 4'-KINASE, MITOCHONDRIAL-RELATED"/>
    <property type="match status" value="1"/>
</dbReference>
<name>A0A939K3S4_9BACT</name>
<comment type="catalytic activity">
    <reaction evidence="13">
        <text>a lipid A disaccharide + ATP = a lipid IVA + ADP + H(+)</text>
        <dbReference type="Rhea" id="RHEA:67840"/>
        <dbReference type="ChEBI" id="CHEBI:15378"/>
        <dbReference type="ChEBI" id="CHEBI:30616"/>
        <dbReference type="ChEBI" id="CHEBI:176343"/>
        <dbReference type="ChEBI" id="CHEBI:176425"/>
        <dbReference type="ChEBI" id="CHEBI:456216"/>
        <dbReference type="EC" id="2.7.1.130"/>
    </reaction>
</comment>
<keyword evidence="5 13" id="KW-0444">Lipid biosynthesis</keyword>
<sequence length="347" mass="38554">MLLKPFSALYGGITDLRNRLYDNGFIKSIRPAQRCLSIGNLTVGGTGKTPAVEYLIRLLGQLDPSLAGGLATLSRGYGRDTTGFRIASPTDTAATLGDEPLQLYHNLGHAATVCVGEDRADALAQLTRLRPEIGTVVLDDAFQHRAVQPQLQLLLTDYNRPFYTDDPFPGGRLRERRHGAKRADLVLVTKCPHEPSDTERAQITAKISQYTRPNTPVLFAGLRYDTPKQFIDNQSVEAITGPVLLVSGLADARPLAQYVTETFGLWKHAAFGDHHAYTRADVDQLLRDCPPDTWLLTTQKDEVKLSALLTDSERKRRLAYLPVAMRFWRDTDAAVLEQAILSVYKKR</sequence>
<dbReference type="AlphaFoldDB" id="A0A939K3S4"/>
<accession>A0A939K3S4</accession>
<keyword evidence="10 13" id="KW-0067">ATP-binding</keyword>
<feature type="binding site" evidence="13">
    <location>
        <begin position="42"/>
        <end position="49"/>
    </location>
    <ligand>
        <name>ATP</name>
        <dbReference type="ChEBI" id="CHEBI:30616"/>
    </ligand>
</feature>
<dbReference type="Proteomes" id="UP000664034">
    <property type="component" value="Unassembled WGS sequence"/>
</dbReference>
<dbReference type="EMBL" id="JAFMYV010000002">
    <property type="protein sequence ID" value="MBO0935933.1"/>
    <property type="molecule type" value="Genomic_DNA"/>
</dbReference>
<evidence type="ECO:0000256" key="11">
    <source>
        <dbReference type="ARBA" id="ARBA00023098"/>
    </source>
</evidence>
<evidence type="ECO:0000256" key="10">
    <source>
        <dbReference type="ARBA" id="ARBA00022840"/>
    </source>
</evidence>
<keyword evidence="8 13" id="KW-0547">Nucleotide-binding</keyword>
<comment type="similarity">
    <text evidence="13">Belongs to the LpxK family.</text>
</comment>
<dbReference type="GO" id="GO:0005524">
    <property type="term" value="F:ATP binding"/>
    <property type="evidence" value="ECO:0007669"/>
    <property type="project" value="UniProtKB-UniRule"/>
</dbReference>
<dbReference type="Pfam" id="PF02606">
    <property type="entry name" value="LpxK"/>
    <property type="match status" value="1"/>
</dbReference>
<keyword evidence="11 13" id="KW-0443">Lipid metabolism</keyword>
<evidence type="ECO:0000256" key="8">
    <source>
        <dbReference type="ARBA" id="ARBA00022741"/>
    </source>
</evidence>
<keyword evidence="7 13" id="KW-0808">Transferase</keyword>
<dbReference type="HAMAP" id="MF_00409">
    <property type="entry name" value="LpxK"/>
    <property type="match status" value="1"/>
</dbReference>
<dbReference type="PANTHER" id="PTHR42724">
    <property type="entry name" value="TETRAACYLDISACCHARIDE 4'-KINASE"/>
    <property type="match status" value="1"/>
</dbReference>
<reference evidence="14" key="1">
    <citation type="submission" date="2021-03" db="EMBL/GenBank/DDBJ databases">
        <title>Fibrella sp. HMF5335 genome sequencing and assembly.</title>
        <authorList>
            <person name="Kang H."/>
            <person name="Kim H."/>
            <person name="Bae S."/>
            <person name="Joh K."/>
        </authorList>
    </citation>
    <scope>NUCLEOTIDE SEQUENCE</scope>
    <source>
        <strain evidence="14">HMF5335</strain>
    </source>
</reference>
<evidence type="ECO:0000256" key="1">
    <source>
        <dbReference type="ARBA" id="ARBA00002274"/>
    </source>
</evidence>
<evidence type="ECO:0000256" key="13">
    <source>
        <dbReference type="HAMAP-Rule" id="MF_00409"/>
    </source>
</evidence>
<evidence type="ECO:0000313" key="14">
    <source>
        <dbReference type="EMBL" id="MBO0935933.1"/>
    </source>
</evidence>
<comment type="pathway">
    <text evidence="2 13">Glycolipid biosynthesis; lipid IV(A) biosynthesis; lipid IV(A) from (3R)-3-hydroxytetradecanoyl-[acyl-carrier-protein] and UDP-N-acetyl-alpha-D-glucosamine: step 6/6.</text>
</comment>
<dbReference type="GO" id="GO:0009245">
    <property type="term" value="P:lipid A biosynthetic process"/>
    <property type="evidence" value="ECO:0007669"/>
    <property type="project" value="UniProtKB-UniRule"/>
</dbReference>
<evidence type="ECO:0000256" key="6">
    <source>
        <dbReference type="ARBA" id="ARBA00022556"/>
    </source>
</evidence>
<dbReference type="EC" id="2.7.1.130" evidence="3 13"/>
<keyword evidence="15" id="KW-1185">Reference proteome</keyword>
<proteinExistence type="inferred from homology"/>
<evidence type="ECO:0000256" key="7">
    <source>
        <dbReference type="ARBA" id="ARBA00022679"/>
    </source>
</evidence>
<dbReference type="InterPro" id="IPR003758">
    <property type="entry name" value="LpxK"/>
</dbReference>
<organism evidence="14 15">
    <name type="scientific">Fibrella rubiginis</name>
    <dbReference type="NCBI Taxonomy" id="2817060"/>
    <lineage>
        <taxon>Bacteria</taxon>
        <taxon>Pseudomonadati</taxon>
        <taxon>Bacteroidota</taxon>
        <taxon>Cytophagia</taxon>
        <taxon>Cytophagales</taxon>
        <taxon>Spirosomataceae</taxon>
        <taxon>Fibrella</taxon>
    </lineage>
</organism>
<evidence type="ECO:0000256" key="5">
    <source>
        <dbReference type="ARBA" id="ARBA00022516"/>
    </source>
</evidence>